<gene>
    <name evidence="4" type="ORF">MIMGU_mgv1a003592mg</name>
</gene>
<keyword evidence="1" id="KW-0433">Leucine-rich repeat</keyword>
<feature type="region of interest" description="Disordered" evidence="3">
    <location>
        <begin position="1"/>
        <end position="56"/>
    </location>
</feature>
<keyword evidence="5" id="KW-1185">Reference proteome</keyword>
<dbReference type="FunFam" id="3.80.10.10:FF:000320">
    <property type="entry name" value="Protein phosphatase 1 regulatory subunit pprA"/>
    <property type="match status" value="1"/>
</dbReference>
<dbReference type="eggNOG" id="KOG0531">
    <property type="taxonomic scope" value="Eukaryota"/>
</dbReference>
<dbReference type="AlphaFoldDB" id="A0A022RSX1"/>
<dbReference type="STRING" id="4155.A0A022RSX1"/>
<accession>A0A022RSX1</accession>
<dbReference type="SMART" id="SM00365">
    <property type="entry name" value="LRR_SD22"/>
    <property type="match status" value="4"/>
</dbReference>
<name>A0A022RSX1_ERYGU</name>
<dbReference type="SUPFAM" id="SSF52075">
    <property type="entry name" value="Outer arm dynein light chain 1"/>
    <property type="match status" value="1"/>
</dbReference>
<proteinExistence type="predicted"/>
<dbReference type="GO" id="GO:0005737">
    <property type="term" value="C:cytoplasm"/>
    <property type="evidence" value="ECO:0000318"/>
    <property type="project" value="GO_Central"/>
</dbReference>
<evidence type="ECO:0000313" key="4">
    <source>
        <dbReference type="EMBL" id="EYU43086.1"/>
    </source>
</evidence>
<reference evidence="4 5" key="1">
    <citation type="journal article" date="2013" name="Proc. Natl. Acad. Sci. U.S.A.">
        <title>Fine-scale variation in meiotic recombination in Mimulus inferred from population shotgun sequencing.</title>
        <authorList>
            <person name="Hellsten U."/>
            <person name="Wright K.M."/>
            <person name="Jenkins J."/>
            <person name="Shu S."/>
            <person name="Yuan Y."/>
            <person name="Wessler S.R."/>
            <person name="Schmutz J."/>
            <person name="Willis J.H."/>
            <person name="Rokhsar D.S."/>
        </authorList>
    </citation>
    <scope>NUCLEOTIDE SEQUENCE [LARGE SCALE GENOMIC DNA]</scope>
    <source>
        <strain evidence="5">cv. DUN x IM62</strain>
    </source>
</reference>
<organism evidence="4 5">
    <name type="scientific">Erythranthe guttata</name>
    <name type="common">Yellow monkey flower</name>
    <name type="synonym">Mimulus guttatus</name>
    <dbReference type="NCBI Taxonomy" id="4155"/>
    <lineage>
        <taxon>Eukaryota</taxon>
        <taxon>Viridiplantae</taxon>
        <taxon>Streptophyta</taxon>
        <taxon>Embryophyta</taxon>
        <taxon>Tracheophyta</taxon>
        <taxon>Spermatophyta</taxon>
        <taxon>Magnoliopsida</taxon>
        <taxon>eudicotyledons</taxon>
        <taxon>Gunneridae</taxon>
        <taxon>Pentapetalae</taxon>
        <taxon>asterids</taxon>
        <taxon>lamiids</taxon>
        <taxon>Lamiales</taxon>
        <taxon>Phrymaceae</taxon>
        <taxon>Erythranthe</taxon>
    </lineage>
</organism>
<dbReference type="InterPro" id="IPR001611">
    <property type="entry name" value="Leu-rich_rpt"/>
</dbReference>
<dbReference type="Proteomes" id="UP000030748">
    <property type="component" value="Unassembled WGS sequence"/>
</dbReference>
<dbReference type="PANTHER" id="PTHR15454">
    <property type="entry name" value="NISCHARIN RELATED"/>
    <property type="match status" value="1"/>
</dbReference>
<protein>
    <recommendedName>
        <fullName evidence="6">U2A'/phosphoprotein 32 family A C-terminal domain-containing protein</fullName>
    </recommendedName>
</protein>
<dbReference type="GO" id="GO:0051707">
    <property type="term" value="P:response to other organism"/>
    <property type="evidence" value="ECO:0007669"/>
    <property type="project" value="UniProtKB-ARBA"/>
</dbReference>
<dbReference type="Gene3D" id="3.80.10.10">
    <property type="entry name" value="Ribonuclease Inhibitor"/>
    <property type="match status" value="1"/>
</dbReference>
<feature type="region of interest" description="Disordered" evidence="3">
    <location>
        <begin position="459"/>
        <end position="549"/>
    </location>
</feature>
<feature type="compositionally biased region" description="Polar residues" evidence="3">
    <location>
        <begin position="23"/>
        <end position="55"/>
    </location>
</feature>
<dbReference type="InterPro" id="IPR003591">
    <property type="entry name" value="Leu-rich_rpt_typical-subtyp"/>
</dbReference>
<evidence type="ECO:0000313" key="5">
    <source>
        <dbReference type="Proteomes" id="UP000030748"/>
    </source>
</evidence>
<dbReference type="Pfam" id="PF13855">
    <property type="entry name" value="LRR_8"/>
    <property type="match status" value="1"/>
</dbReference>
<dbReference type="GO" id="GO:0006952">
    <property type="term" value="P:defense response"/>
    <property type="evidence" value="ECO:0007669"/>
    <property type="project" value="UniProtKB-ARBA"/>
</dbReference>
<sequence>MGSCLNLEERSSDADGSEDVTEQRFSYNGSANNSRVNVQDGVNSQEPMPSNSVQAGSDFAKNISIFSIGEPQQTEKEDSDKDDTYLSGVVDSGDITPRPVLVKSSSLPRIGSPNGSPTSFLTHARSADDLNTLDSIKKGTKVGRQAQFEEVDTSLFNNEKNINGEIPADGVDETYNYLGSSKDWIIPVSNGVDTGKGIQEETPFHHWDELPAKDFRLKRIQEWVVNLQHCGPLEESNESAPYYDQELSKVDPLSEETTAPKTEVKVNPGMEAAKRYISSLNASATAAQLTNLGLVVIPFFSAFVSLKALNLSGNDIVRIAAGALPRGLHILNLSKNNISTIEGLRDLTRLRVLDLSYNRILRIGHGLAACSSLKELYLAGNKISEVEGLHRLLKLNVLDLRFNKISTTKCLGQIAANYNCLQAISLEGNPAQKNVGDEQLKKYVQSLLPNLTYYNRQSVKVGSTKDTSDRSARLSIGSHQMDRGHRLEAKSTRKGAHGIVAQKVSSSSNHGRKSQAVLANLPKSNRSRSGGRLPPTGMKTATQGHELTDLSKRVLSLRNDFSFPRSRSEGNLGGL</sequence>
<dbReference type="EMBL" id="KI630264">
    <property type="protein sequence ID" value="EYU43086.1"/>
    <property type="molecule type" value="Genomic_DNA"/>
</dbReference>
<dbReference type="PROSITE" id="PS51450">
    <property type="entry name" value="LRR"/>
    <property type="match status" value="3"/>
</dbReference>
<dbReference type="SMART" id="SM00369">
    <property type="entry name" value="LRR_TYP"/>
    <property type="match status" value="3"/>
</dbReference>
<evidence type="ECO:0000256" key="2">
    <source>
        <dbReference type="ARBA" id="ARBA00022737"/>
    </source>
</evidence>
<evidence type="ECO:0000256" key="1">
    <source>
        <dbReference type="ARBA" id="ARBA00022614"/>
    </source>
</evidence>
<evidence type="ECO:0000256" key="3">
    <source>
        <dbReference type="SAM" id="MobiDB-lite"/>
    </source>
</evidence>
<dbReference type="InterPro" id="IPR025875">
    <property type="entry name" value="Leu-rich_rpt_4"/>
</dbReference>
<dbReference type="Pfam" id="PF12799">
    <property type="entry name" value="LRR_4"/>
    <property type="match status" value="1"/>
</dbReference>
<keyword evidence="2" id="KW-0677">Repeat</keyword>
<dbReference type="PANTHER" id="PTHR15454:SF7">
    <property type="entry name" value="OS07G0106100 PROTEIN"/>
    <property type="match status" value="1"/>
</dbReference>
<feature type="compositionally biased region" description="Basic and acidic residues" evidence="3">
    <location>
        <begin position="480"/>
        <end position="491"/>
    </location>
</feature>
<evidence type="ECO:0008006" key="6">
    <source>
        <dbReference type="Google" id="ProtNLM"/>
    </source>
</evidence>
<dbReference type="InterPro" id="IPR032675">
    <property type="entry name" value="LRR_dom_sf"/>
</dbReference>